<dbReference type="EMBL" id="MU860584">
    <property type="protein sequence ID" value="KAK4233337.1"/>
    <property type="molecule type" value="Genomic_DNA"/>
</dbReference>
<protein>
    <submittedName>
        <fullName evidence="1">Uncharacterized protein</fullName>
    </submittedName>
</protein>
<dbReference type="Gene3D" id="3.40.390.10">
    <property type="entry name" value="Collagenase (Catalytic Domain)"/>
    <property type="match status" value="1"/>
</dbReference>
<dbReference type="AlphaFoldDB" id="A0AAN7C1F0"/>
<gene>
    <name evidence="1" type="ORF">C8A03DRAFT_38960</name>
</gene>
<dbReference type="Proteomes" id="UP001303760">
    <property type="component" value="Unassembled WGS sequence"/>
</dbReference>
<evidence type="ECO:0000313" key="2">
    <source>
        <dbReference type="Proteomes" id="UP001303760"/>
    </source>
</evidence>
<comment type="caution">
    <text evidence="1">The sequence shown here is derived from an EMBL/GenBank/DDBJ whole genome shotgun (WGS) entry which is preliminary data.</text>
</comment>
<organism evidence="1 2">
    <name type="scientific">Achaetomium macrosporum</name>
    <dbReference type="NCBI Taxonomy" id="79813"/>
    <lineage>
        <taxon>Eukaryota</taxon>
        <taxon>Fungi</taxon>
        <taxon>Dikarya</taxon>
        <taxon>Ascomycota</taxon>
        <taxon>Pezizomycotina</taxon>
        <taxon>Sordariomycetes</taxon>
        <taxon>Sordariomycetidae</taxon>
        <taxon>Sordariales</taxon>
        <taxon>Chaetomiaceae</taxon>
        <taxon>Achaetomium</taxon>
    </lineage>
</organism>
<accession>A0AAN7C1F0</accession>
<evidence type="ECO:0000313" key="1">
    <source>
        <dbReference type="EMBL" id="KAK4233337.1"/>
    </source>
</evidence>
<sequence>MSFALVDIRGAFNFAGADTGGNCEDRMDLLNSFWGEADQMTTDAITMLRAAISTTANIGQNERGQAQRAATTWLAAISDADRGVALDTFNRIRDFLDRGQNAAQPQKPAWLFCDDNWLVKREWNNPVVNEDGNFILVPTGGGGQRFKLIQEQYPTRFQQNPGLLPYFAASIGTYILDHDYGTSSYCGDGNLGATQDESPGAATMTLCPVSFAQRAPDAPAANLGANGGNGAGFQRYAPPSLTLYHEMFHLVLGASPAQSGDVQVSNAVGNAVGDINTRLIATRAARAATRQNNPSRAALERILKNPESYTWFALQAWYFYRRNQYFDPNADGVVARLL</sequence>
<dbReference type="GO" id="GO:0008237">
    <property type="term" value="F:metallopeptidase activity"/>
    <property type="evidence" value="ECO:0007669"/>
    <property type="project" value="InterPro"/>
</dbReference>
<reference evidence="1" key="2">
    <citation type="submission" date="2023-05" db="EMBL/GenBank/DDBJ databases">
        <authorList>
            <consortium name="Lawrence Berkeley National Laboratory"/>
            <person name="Steindorff A."/>
            <person name="Hensen N."/>
            <person name="Bonometti L."/>
            <person name="Westerberg I."/>
            <person name="Brannstrom I.O."/>
            <person name="Guillou S."/>
            <person name="Cros-Aarteil S."/>
            <person name="Calhoun S."/>
            <person name="Haridas S."/>
            <person name="Kuo A."/>
            <person name="Mondo S."/>
            <person name="Pangilinan J."/>
            <person name="Riley R."/>
            <person name="Labutti K."/>
            <person name="Andreopoulos B."/>
            <person name="Lipzen A."/>
            <person name="Chen C."/>
            <person name="Yanf M."/>
            <person name="Daum C."/>
            <person name="Ng V."/>
            <person name="Clum A."/>
            <person name="Ohm R."/>
            <person name="Martin F."/>
            <person name="Silar P."/>
            <person name="Natvig D."/>
            <person name="Lalanne C."/>
            <person name="Gautier V."/>
            <person name="Ament-Velasquez S.L."/>
            <person name="Kruys A."/>
            <person name="Hutchinson M.I."/>
            <person name="Powell A.J."/>
            <person name="Barry K."/>
            <person name="Miller A.N."/>
            <person name="Grigoriev I.V."/>
            <person name="Debuchy R."/>
            <person name="Gladieux P."/>
            <person name="Thoren M.H."/>
            <person name="Johannesson H."/>
        </authorList>
    </citation>
    <scope>NUCLEOTIDE SEQUENCE</scope>
    <source>
        <strain evidence="1">CBS 532.94</strain>
    </source>
</reference>
<dbReference type="InterPro" id="IPR024079">
    <property type="entry name" value="MetalloPept_cat_dom_sf"/>
</dbReference>
<proteinExistence type="predicted"/>
<name>A0AAN7C1F0_9PEZI</name>
<keyword evidence="2" id="KW-1185">Reference proteome</keyword>
<reference evidence="1" key="1">
    <citation type="journal article" date="2023" name="Mol. Phylogenet. Evol.">
        <title>Genome-scale phylogeny and comparative genomics of the fungal order Sordariales.</title>
        <authorList>
            <person name="Hensen N."/>
            <person name="Bonometti L."/>
            <person name="Westerberg I."/>
            <person name="Brannstrom I.O."/>
            <person name="Guillou S."/>
            <person name="Cros-Aarteil S."/>
            <person name="Calhoun S."/>
            <person name="Haridas S."/>
            <person name="Kuo A."/>
            <person name="Mondo S."/>
            <person name="Pangilinan J."/>
            <person name="Riley R."/>
            <person name="LaButti K."/>
            <person name="Andreopoulos B."/>
            <person name="Lipzen A."/>
            <person name="Chen C."/>
            <person name="Yan M."/>
            <person name="Daum C."/>
            <person name="Ng V."/>
            <person name="Clum A."/>
            <person name="Steindorff A."/>
            <person name="Ohm R.A."/>
            <person name="Martin F."/>
            <person name="Silar P."/>
            <person name="Natvig D.O."/>
            <person name="Lalanne C."/>
            <person name="Gautier V."/>
            <person name="Ament-Velasquez S.L."/>
            <person name="Kruys A."/>
            <person name="Hutchinson M.I."/>
            <person name="Powell A.J."/>
            <person name="Barry K."/>
            <person name="Miller A.N."/>
            <person name="Grigoriev I.V."/>
            <person name="Debuchy R."/>
            <person name="Gladieux P."/>
            <person name="Hiltunen Thoren M."/>
            <person name="Johannesson H."/>
        </authorList>
    </citation>
    <scope>NUCLEOTIDE SEQUENCE</scope>
    <source>
        <strain evidence="1">CBS 532.94</strain>
    </source>
</reference>